<dbReference type="PANTHER" id="PTHR43747:SF4">
    <property type="entry name" value="FLAVIN-DEPENDENT TRYPTOPHAN HALOGENASE"/>
    <property type="match status" value="1"/>
</dbReference>
<gene>
    <name evidence="1" type="ORF">RI844_13170</name>
</gene>
<dbReference type="PIRSF" id="PIRSF011396">
    <property type="entry name" value="Trp_halogenase"/>
    <property type="match status" value="1"/>
</dbReference>
<organism evidence="1 2">
    <name type="scientific">Thalassotalea fonticola</name>
    <dbReference type="NCBI Taxonomy" id="3065649"/>
    <lineage>
        <taxon>Bacteria</taxon>
        <taxon>Pseudomonadati</taxon>
        <taxon>Pseudomonadota</taxon>
        <taxon>Gammaproteobacteria</taxon>
        <taxon>Alteromonadales</taxon>
        <taxon>Colwelliaceae</taxon>
        <taxon>Thalassotalea</taxon>
    </lineage>
</organism>
<dbReference type="Pfam" id="PF04820">
    <property type="entry name" value="Trp_halogenase"/>
    <property type="match status" value="1"/>
</dbReference>
<accession>A0ABZ0GKL6</accession>
<protein>
    <submittedName>
        <fullName evidence="1">Tryptophan halogenase family protein</fullName>
    </submittedName>
</protein>
<keyword evidence="2" id="KW-1185">Reference proteome</keyword>
<dbReference type="Proteomes" id="UP001301442">
    <property type="component" value="Chromosome"/>
</dbReference>
<dbReference type="InterPro" id="IPR050816">
    <property type="entry name" value="Flavin-dep_Halogenase_NPB"/>
</dbReference>
<dbReference type="Gene3D" id="3.50.50.60">
    <property type="entry name" value="FAD/NAD(P)-binding domain"/>
    <property type="match status" value="1"/>
</dbReference>
<sequence>MYKKQKVKGVDVNTANVKNVVIVGGGSAGWITASLLTRVLGKVLNITLVESEQIGTVGVGEATIPPIINFNNALGLSEQEFLKATKGTIKLGIEFENWKQQGDSYMHAFGGIGKDFPFCDFYHYWLKYQKICQENNIKPADFWDFSLNYQSAKSNKFAKIRNIEGTTLPGLTYAYHFDANLYAQLLRKYSEGQGVKRIEGKINQVHLNQGNGFVESVELEDGNKIAGDLFIDCTGQAALLIEKTLNTGYVDWSHWLPCDKAIAVPCENVAPISPYTRSIAHDAGWQWRIPLQHRIGNGIVYSSKHMTDKQAKELLLANIDGKPLAEPKVIPFRTGRRLKQWNKNVVSIGLSSGFLEPLESTSIHLIQSAATRLIKTFPHQGIDDVTVDEFNRQSVTEIERIRDFIILHYKINQRDDSPFWQQCQRMDIPQTLQRKLDLYKKTGQLFREQDDLFTEIAWQQVLIGQGMLPEDHHAVADQLSEEQLIDLMKNLKILMNNTVEKMPSHDEFLQQFN</sequence>
<name>A0ABZ0GKL6_9GAMM</name>
<proteinExistence type="predicted"/>
<dbReference type="SUPFAM" id="SSF51905">
    <property type="entry name" value="FAD/NAD(P)-binding domain"/>
    <property type="match status" value="1"/>
</dbReference>
<dbReference type="RefSeq" id="WP_348395132.1">
    <property type="nucleotide sequence ID" value="NZ_CP136600.1"/>
</dbReference>
<dbReference type="InterPro" id="IPR033856">
    <property type="entry name" value="Trp_halogen"/>
</dbReference>
<dbReference type="PANTHER" id="PTHR43747">
    <property type="entry name" value="FAD-BINDING PROTEIN"/>
    <property type="match status" value="1"/>
</dbReference>
<reference evidence="1 2" key="1">
    <citation type="submission" date="2023-09" db="EMBL/GenBank/DDBJ databases">
        <authorList>
            <person name="Qi X."/>
        </authorList>
    </citation>
    <scope>NUCLEOTIDE SEQUENCE [LARGE SCALE GENOMIC DNA]</scope>
    <source>
        <strain evidence="1 2">S1-1</strain>
    </source>
</reference>
<evidence type="ECO:0000313" key="1">
    <source>
        <dbReference type="EMBL" id="WOH36318.1"/>
    </source>
</evidence>
<dbReference type="InterPro" id="IPR036188">
    <property type="entry name" value="FAD/NAD-bd_sf"/>
</dbReference>
<dbReference type="EMBL" id="CP136600">
    <property type="protein sequence ID" value="WOH36318.1"/>
    <property type="molecule type" value="Genomic_DNA"/>
</dbReference>
<dbReference type="InterPro" id="IPR006905">
    <property type="entry name" value="Flavin_halogenase"/>
</dbReference>
<evidence type="ECO:0000313" key="2">
    <source>
        <dbReference type="Proteomes" id="UP001301442"/>
    </source>
</evidence>